<evidence type="ECO:0000256" key="2">
    <source>
        <dbReference type="SAM" id="Phobius"/>
    </source>
</evidence>
<keyword evidence="2" id="KW-0472">Membrane</keyword>
<dbReference type="EMBL" id="NKCI01000195">
    <property type="protein sequence ID" value="RSL48522.1"/>
    <property type="molecule type" value="Genomic_DNA"/>
</dbReference>
<name>A0A428P647_9HYPO</name>
<reference evidence="4 5" key="1">
    <citation type="submission" date="2017-06" db="EMBL/GenBank/DDBJ databases">
        <title>Comparative genomic analysis of Ambrosia Fusariam Clade fungi.</title>
        <authorList>
            <person name="Stajich J.E."/>
            <person name="Carrillo J."/>
            <person name="Kijimoto T."/>
            <person name="Eskalen A."/>
            <person name="O'Donnell K."/>
            <person name="Kasson M."/>
        </authorList>
    </citation>
    <scope>NUCLEOTIDE SEQUENCE [LARGE SCALE GENOMIC DNA]</scope>
    <source>
        <strain evidence="4 5">NRRL62584</strain>
    </source>
</reference>
<keyword evidence="3" id="KW-0732">Signal</keyword>
<gene>
    <name evidence="4" type="ORF">CEP54_012879</name>
</gene>
<evidence type="ECO:0000313" key="5">
    <source>
        <dbReference type="Proteomes" id="UP000288168"/>
    </source>
</evidence>
<comment type="caution">
    <text evidence="4">The sequence shown here is derived from an EMBL/GenBank/DDBJ whole genome shotgun (WGS) entry which is preliminary data.</text>
</comment>
<feature type="compositionally biased region" description="Basic and acidic residues" evidence="1">
    <location>
        <begin position="87"/>
        <end position="98"/>
    </location>
</feature>
<feature type="signal peptide" evidence="3">
    <location>
        <begin position="1"/>
        <end position="23"/>
    </location>
</feature>
<feature type="region of interest" description="Disordered" evidence="1">
    <location>
        <begin position="48"/>
        <end position="153"/>
    </location>
</feature>
<dbReference type="Proteomes" id="UP000288168">
    <property type="component" value="Unassembled WGS sequence"/>
</dbReference>
<feature type="compositionally biased region" description="Pro residues" evidence="1">
    <location>
        <begin position="64"/>
        <end position="77"/>
    </location>
</feature>
<sequence>MVLLSYQLSCILAGLFSAAVVLTAPTAPVPSDDNSFTLDVAAYVPVKPVTQRPPPSQPNTNPANRPPPVNRPPPASPATPYTPAQDWRQKSKPDRLDGDGGGGGSDPPEPEPSIPSDSESSTYRVTEKEKSTSTNKQKGTSTTTELKPSESASTSVLASISTIFGAITAVIVWLLV</sequence>
<keyword evidence="5" id="KW-1185">Reference proteome</keyword>
<accession>A0A428P647</accession>
<dbReference type="OrthoDB" id="5106831at2759"/>
<feature type="compositionally biased region" description="Polar residues" evidence="1">
    <location>
        <begin position="132"/>
        <end position="153"/>
    </location>
</feature>
<protein>
    <submittedName>
        <fullName evidence="4">Uncharacterized protein</fullName>
    </submittedName>
</protein>
<keyword evidence="2" id="KW-0812">Transmembrane</keyword>
<evidence type="ECO:0000256" key="1">
    <source>
        <dbReference type="SAM" id="MobiDB-lite"/>
    </source>
</evidence>
<feature type="chain" id="PRO_5019046030" evidence="3">
    <location>
        <begin position="24"/>
        <end position="176"/>
    </location>
</feature>
<evidence type="ECO:0000256" key="3">
    <source>
        <dbReference type="SAM" id="SignalP"/>
    </source>
</evidence>
<proteinExistence type="predicted"/>
<dbReference type="AlphaFoldDB" id="A0A428P647"/>
<organism evidence="4 5">
    <name type="scientific">Fusarium duplospermum</name>
    <dbReference type="NCBI Taxonomy" id="1325734"/>
    <lineage>
        <taxon>Eukaryota</taxon>
        <taxon>Fungi</taxon>
        <taxon>Dikarya</taxon>
        <taxon>Ascomycota</taxon>
        <taxon>Pezizomycotina</taxon>
        <taxon>Sordariomycetes</taxon>
        <taxon>Hypocreomycetidae</taxon>
        <taxon>Hypocreales</taxon>
        <taxon>Nectriaceae</taxon>
        <taxon>Fusarium</taxon>
        <taxon>Fusarium solani species complex</taxon>
    </lineage>
</organism>
<feature type="transmembrane region" description="Helical" evidence="2">
    <location>
        <begin position="156"/>
        <end position="175"/>
    </location>
</feature>
<evidence type="ECO:0000313" key="4">
    <source>
        <dbReference type="EMBL" id="RSL48522.1"/>
    </source>
</evidence>
<keyword evidence="2" id="KW-1133">Transmembrane helix</keyword>